<evidence type="ECO:0000313" key="5">
    <source>
        <dbReference type="Proteomes" id="UP000271098"/>
    </source>
</evidence>
<feature type="domain" description="NAA35-like TPR repeats" evidence="3">
    <location>
        <begin position="129"/>
        <end position="307"/>
    </location>
</feature>
<dbReference type="InterPro" id="IPR007244">
    <property type="entry name" value="Naa35_N"/>
</dbReference>
<dbReference type="Pfam" id="PF25789">
    <property type="entry name" value="TPR_NAA35"/>
    <property type="match status" value="1"/>
</dbReference>
<dbReference type="AlphaFoldDB" id="A0A3P7MV75"/>
<dbReference type="PANTHER" id="PTHR21373">
    <property type="entry name" value="GLUCOSE REPRESSIBLE PROTEIN MAK10"/>
    <property type="match status" value="1"/>
</dbReference>
<dbReference type="PANTHER" id="PTHR21373:SF0">
    <property type="entry name" value="N-ALPHA-ACETYLTRANSFERASE 35, NATC AUXILIARY SUBUNIT"/>
    <property type="match status" value="1"/>
</dbReference>
<evidence type="ECO:0000313" key="4">
    <source>
        <dbReference type="EMBL" id="VDN22161.1"/>
    </source>
</evidence>
<protein>
    <recommendedName>
        <fullName evidence="1">Protein MAK10 homolog</fullName>
    </recommendedName>
</protein>
<gene>
    <name evidence="4" type="ORF">GPUH_LOCUS13367</name>
</gene>
<evidence type="ECO:0000259" key="3">
    <source>
        <dbReference type="Pfam" id="PF25789"/>
    </source>
</evidence>
<dbReference type="GO" id="GO:0031417">
    <property type="term" value="C:NatC complex"/>
    <property type="evidence" value="ECO:0007669"/>
    <property type="project" value="InterPro"/>
</dbReference>
<sequence>MLEAVLYRLQFIRLMLLSLSLLAVSPAGDEGPSAAIDFRPSLDECAVHIKFAHLLLHKIRSTVHLGLQPPNSRDDEDYGWLPSFEPDVNRRQLPATFPRKTKMKSRLEGIECFEKLCLKILSITTEMPSKLTNIEDIIDFLRTYSLTDSCVLSRSLLQLVLFPRDDRLMGRTPLSSVIIESIRLFAAPAILDPTSTALTDEQCRTCWNEFVNDSVKVFLSVIQMFGQNLARQREKIINCIEDFSALHTEESSASLSLTSFVLLHTLSLIRYHFYLSFYLDLFAPFEYPYVYWYLGGVVLKWLVNTFDRSVTLIAAGEKRSIAFKTFHFSTALFYFLYSLTVTSTK</sequence>
<feature type="signal peptide" evidence="2">
    <location>
        <begin position="1"/>
        <end position="27"/>
    </location>
</feature>
<keyword evidence="2" id="KW-0732">Signal</keyword>
<dbReference type="InterPro" id="IPR057982">
    <property type="entry name" value="TPR_NAA35"/>
</dbReference>
<dbReference type="OrthoDB" id="269405at2759"/>
<feature type="chain" id="PRO_5018022407" description="Protein MAK10 homolog" evidence="2">
    <location>
        <begin position="28"/>
        <end position="345"/>
    </location>
</feature>
<dbReference type="EMBL" id="UYRT01080155">
    <property type="protein sequence ID" value="VDN22161.1"/>
    <property type="molecule type" value="Genomic_DNA"/>
</dbReference>
<organism evidence="4 5">
    <name type="scientific">Gongylonema pulchrum</name>
    <dbReference type="NCBI Taxonomy" id="637853"/>
    <lineage>
        <taxon>Eukaryota</taxon>
        <taxon>Metazoa</taxon>
        <taxon>Ecdysozoa</taxon>
        <taxon>Nematoda</taxon>
        <taxon>Chromadorea</taxon>
        <taxon>Rhabditida</taxon>
        <taxon>Spirurina</taxon>
        <taxon>Spiruromorpha</taxon>
        <taxon>Spiruroidea</taxon>
        <taxon>Gongylonematidae</taxon>
        <taxon>Gongylonema</taxon>
    </lineage>
</organism>
<reference evidence="4 5" key="1">
    <citation type="submission" date="2018-11" db="EMBL/GenBank/DDBJ databases">
        <authorList>
            <consortium name="Pathogen Informatics"/>
        </authorList>
    </citation>
    <scope>NUCLEOTIDE SEQUENCE [LARGE SCALE GENOMIC DNA]</scope>
</reference>
<accession>A0A3P7MV75</accession>
<proteinExistence type="predicted"/>
<dbReference type="Proteomes" id="UP000271098">
    <property type="component" value="Unassembled WGS sequence"/>
</dbReference>
<name>A0A3P7MV75_9BILA</name>
<evidence type="ECO:0000256" key="2">
    <source>
        <dbReference type="SAM" id="SignalP"/>
    </source>
</evidence>
<keyword evidence="5" id="KW-1185">Reference proteome</keyword>
<evidence type="ECO:0000256" key="1">
    <source>
        <dbReference type="ARBA" id="ARBA00030494"/>
    </source>
</evidence>